<feature type="compositionally biased region" description="Basic and acidic residues" evidence="1">
    <location>
        <begin position="48"/>
        <end position="66"/>
    </location>
</feature>
<proteinExistence type="predicted"/>
<reference evidence="4 5" key="1">
    <citation type="submission" date="2019-02" db="EMBL/GenBank/DDBJ databases">
        <authorList>
            <consortium name="Pathogen Informatics"/>
        </authorList>
    </citation>
    <scope>NUCLEOTIDE SEQUENCE [LARGE SCALE GENOMIC DNA]</scope>
    <source>
        <strain evidence="4 5">3012STDY7089603</strain>
    </source>
</reference>
<dbReference type="RefSeq" id="WP_131748101.1">
    <property type="nucleotide sequence ID" value="NZ_CAACYI010000001.1"/>
</dbReference>
<name>A0A8H2QX47_9FIRM</name>
<evidence type="ECO:0000313" key="4">
    <source>
        <dbReference type="EMBL" id="VFB15702.1"/>
    </source>
</evidence>
<evidence type="ECO:0000256" key="1">
    <source>
        <dbReference type="SAM" id="MobiDB-lite"/>
    </source>
</evidence>
<feature type="region of interest" description="Disordered" evidence="1">
    <location>
        <begin position="176"/>
        <end position="231"/>
    </location>
</feature>
<feature type="compositionally biased region" description="Basic and acidic residues" evidence="1">
    <location>
        <begin position="185"/>
        <end position="198"/>
    </location>
</feature>
<gene>
    <name evidence="4" type="ORF">NCTC13150_00204</name>
</gene>
<feature type="transmembrane region" description="Helical" evidence="2">
    <location>
        <begin position="12"/>
        <end position="29"/>
    </location>
</feature>
<feature type="compositionally biased region" description="Low complexity" evidence="1">
    <location>
        <begin position="69"/>
        <end position="79"/>
    </location>
</feature>
<dbReference type="EMBL" id="CAACYI010000001">
    <property type="protein sequence ID" value="VFB15702.1"/>
    <property type="molecule type" value="Genomic_DNA"/>
</dbReference>
<evidence type="ECO:0000313" key="5">
    <source>
        <dbReference type="Proteomes" id="UP000377798"/>
    </source>
</evidence>
<keyword evidence="2" id="KW-0812">Transmembrane</keyword>
<protein>
    <recommendedName>
        <fullName evidence="3">Transcobalamin-like C-terminal domain-containing protein</fullName>
    </recommendedName>
</protein>
<dbReference type="Gene3D" id="2.170.130.30">
    <property type="match status" value="1"/>
</dbReference>
<evidence type="ECO:0000256" key="2">
    <source>
        <dbReference type="SAM" id="Phobius"/>
    </source>
</evidence>
<feature type="domain" description="Transcobalamin-like C-terminal" evidence="3">
    <location>
        <begin position="282"/>
        <end position="359"/>
    </location>
</feature>
<dbReference type="Pfam" id="PF14478">
    <property type="entry name" value="DUF4430"/>
    <property type="match status" value="1"/>
</dbReference>
<sequence>MKAFNNLTKKQKILGLVVLGLLFIITLFYNSDFLRPADRQADAEKVSQLQKKENEDLQKLTGKEPGKISGFSISSSQDSATPGSQVQFVGEFQGEGDYDRSIAWAIVSPHGGKTQIDSQGLLTLDLEERESQLTIEASVDKGAFKDQKVIQVQGIPPLANKPASQAKNKAELKAIAQTQQAQVTPEEKAKRDQEDKKAKQAAILATSKGKKDQYQTAPTPAGKPKPVEPGSVAKEDKLETCTLSIQCKTILDNMDRFDLDKIDVLPTNGIILPETSVEFHPGESVFDILDRETKARKIHMESNFTPAYNSAYIMGINNLYEFDCGELSGWMYKVNGWFPNYGCSRYEVKAGDKIEWLYTCDLGRDVGDNSMAK</sequence>
<organism evidence="4 5">
    <name type="scientific">Urinicoccus massiliensis</name>
    <dbReference type="NCBI Taxonomy" id="1723382"/>
    <lineage>
        <taxon>Bacteria</taxon>
        <taxon>Bacillati</taxon>
        <taxon>Bacillota</taxon>
        <taxon>Tissierellia</taxon>
        <taxon>Tissierellales</taxon>
        <taxon>Peptoniphilaceae</taxon>
        <taxon>Urinicoccus</taxon>
    </lineage>
</organism>
<dbReference type="Proteomes" id="UP000377798">
    <property type="component" value="Unassembled WGS sequence"/>
</dbReference>
<keyword evidence="2" id="KW-1133">Transmembrane helix</keyword>
<comment type="caution">
    <text evidence="4">The sequence shown here is derived from an EMBL/GenBank/DDBJ whole genome shotgun (WGS) entry which is preliminary data.</text>
</comment>
<dbReference type="InterPro" id="IPR027954">
    <property type="entry name" value="Transcobalamin-like_C"/>
</dbReference>
<dbReference type="AlphaFoldDB" id="A0A8H2QX47"/>
<keyword evidence="5" id="KW-1185">Reference proteome</keyword>
<accession>A0A8H2QX47</accession>
<feature type="region of interest" description="Disordered" evidence="1">
    <location>
        <begin position="48"/>
        <end position="84"/>
    </location>
</feature>
<keyword evidence="2" id="KW-0472">Membrane</keyword>
<evidence type="ECO:0000259" key="3">
    <source>
        <dbReference type="Pfam" id="PF14478"/>
    </source>
</evidence>